<reference evidence="2" key="1">
    <citation type="journal article" date="2015" name="Nature">
        <title>rRNA introns, odd ribosomes, and small enigmatic genomes across a large radiation of phyla.</title>
        <authorList>
            <person name="Brown C.T."/>
            <person name="Hug L.A."/>
            <person name="Thomas B.C."/>
            <person name="Sharon I."/>
            <person name="Castelle C.J."/>
            <person name="Singh A."/>
            <person name="Wilkins M.J."/>
            <person name="Williams K.H."/>
            <person name="Banfield J.F."/>
        </authorList>
    </citation>
    <scope>NUCLEOTIDE SEQUENCE [LARGE SCALE GENOMIC DNA]</scope>
</reference>
<gene>
    <name evidence="2" type="ORF">UT18_C0007G0113</name>
</gene>
<feature type="domain" description="N-acetyltransferase" evidence="1">
    <location>
        <begin position="15"/>
        <end position="156"/>
    </location>
</feature>
<dbReference type="EMBL" id="LBVV01000007">
    <property type="protein sequence ID" value="KKQ94857.1"/>
    <property type="molecule type" value="Genomic_DNA"/>
</dbReference>
<dbReference type="Proteomes" id="UP000034207">
    <property type="component" value="Unassembled WGS sequence"/>
</dbReference>
<dbReference type="SUPFAM" id="SSF55729">
    <property type="entry name" value="Acyl-CoA N-acyltransferases (Nat)"/>
    <property type="match status" value="1"/>
</dbReference>
<dbReference type="PROSITE" id="PS51186">
    <property type="entry name" value="GNAT"/>
    <property type="match status" value="1"/>
</dbReference>
<dbReference type="Gene3D" id="3.40.630.30">
    <property type="match status" value="1"/>
</dbReference>
<evidence type="ECO:0000313" key="2">
    <source>
        <dbReference type="EMBL" id="KKQ94857.1"/>
    </source>
</evidence>
<evidence type="ECO:0000259" key="1">
    <source>
        <dbReference type="PROSITE" id="PS51186"/>
    </source>
</evidence>
<organism evidence="2 3">
    <name type="scientific">candidate division CPR2 bacterium GW2011_GWC2_39_10</name>
    <dbReference type="NCBI Taxonomy" id="1618345"/>
    <lineage>
        <taxon>Bacteria</taxon>
        <taxon>Bacteria division CPR2</taxon>
    </lineage>
</organism>
<proteinExistence type="predicted"/>
<keyword evidence="2" id="KW-0808">Transferase</keyword>
<dbReference type="GO" id="GO:0016747">
    <property type="term" value="F:acyltransferase activity, transferring groups other than amino-acyl groups"/>
    <property type="evidence" value="ECO:0007669"/>
    <property type="project" value="InterPro"/>
</dbReference>
<evidence type="ECO:0000313" key="3">
    <source>
        <dbReference type="Proteomes" id="UP000034207"/>
    </source>
</evidence>
<sequence>MKVTKKAIEEAYDKIEVREVNLEEIVKINDVIPEFEKYNSDYFSERMKDKDNLVIAGYIQGKDVGYIVGYDKFGDGSFYCWMAAINPEYRRKGVLNALMDYEEKWAKKRGYEAIKIKTRNVRREMLANLVKSGFYFTGVEEKADIKDYRINLIKKI</sequence>
<accession>A0A0G0LV01</accession>
<comment type="caution">
    <text evidence="2">The sequence shown here is derived from an EMBL/GenBank/DDBJ whole genome shotgun (WGS) entry which is preliminary data.</text>
</comment>
<dbReference type="CDD" id="cd04301">
    <property type="entry name" value="NAT_SF"/>
    <property type="match status" value="1"/>
</dbReference>
<dbReference type="AlphaFoldDB" id="A0A0G0LV01"/>
<dbReference type="STRING" id="1618345.UT18_C0007G0113"/>
<dbReference type="Pfam" id="PF00583">
    <property type="entry name" value="Acetyltransf_1"/>
    <property type="match status" value="1"/>
</dbReference>
<protein>
    <submittedName>
        <fullName evidence="2">Acetyltransferase, GNAT family</fullName>
    </submittedName>
</protein>
<name>A0A0G0LV01_UNCC2</name>
<dbReference type="InterPro" id="IPR016181">
    <property type="entry name" value="Acyl_CoA_acyltransferase"/>
</dbReference>
<dbReference type="InterPro" id="IPR000182">
    <property type="entry name" value="GNAT_dom"/>
</dbReference>